<dbReference type="Pfam" id="PF19385">
    <property type="entry name" value="DUF5960"/>
    <property type="match status" value="1"/>
</dbReference>
<reference evidence="1 2" key="1">
    <citation type="submission" date="2022-03" db="EMBL/GenBank/DDBJ databases">
        <title>Complete genome sequence of Enterococcus innesii DB-1.</title>
        <authorList>
            <person name="Fukuda D."/>
            <person name="Nolasco-Hipolito C."/>
        </authorList>
    </citation>
    <scope>NUCLEOTIDE SEQUENCE [LARGE SCALE GENOMIC DNA]</scope>
    <source>
        <strain evidence="1 2">DB-1</strain>
    </source>
</reference>
<evidence type="ECO:0000313" key="2">
    <source>
        <dbReference type="Proteomes" id="UP000831692"/>
    </source>
</evidence>
<dbReference type="Proteomes" id="UP000831692">
    <property type="component" value="Chromosome"/>
</dbReference>
<sequence length="83" mass="9624">MRNKAKFIEDFEEVAKPEIVEAVDPVQDAAHTMNQLGETEYHLTGNFTKDGQDKTFKFEVQKREKTDDSSEEIDDYFYIGKGE</sequence>
<protein>
    <submittedName>
        <fullName evidence="1">Uncharacterized protein</fullName>
    </submittedName>
</protein>
<name>A0ABN6NPY1_9ENTE</name>
<keyword evidence="2" id="KW-1185">Reference proteome</keyword>
<accession>A0ABN6NPY1</accession>
<dbReference type="RefSeq" id="WP_244353216.1">
    <property type="nucleotide sequence ID" value="NZ_AP025635.1"/>
</dbReference>
<dbReference type="EMBL" id="AP025635">
    <property type="protein sequence ID" value="BDG67861.1"/>
    <property type="molecule type" value="Genomic_DNA"/>
</dbReference>
<gene>
    <name evidence="1" type="ORF">ENLAB_14250</name>
</gene>
<evidence type="ECO:0000313" key="1">
    <source>
        <dbReference type="EMBL" id="BDG67861.1"/>
    </source>
</evidence>
<proteinExistence type="predicted"/>
<dbReference type="GeneID" id="83457406"/>
<organism evidence="1 2">
    <name type="scientific">Enterococcus innesii</name>
    <dbReference type="NCBI Taxonomy" id="2839759"/>
    <lineage>
        <taxon>Bacteria</taxon>
        <taxon>Bacillati</taxon>
        <taxon>Bacillota</taxon>
        <taxon>Bacilli</taxon>
        <taxon>Lactobacillales</taxon>
        <taxon>Enterococcaceae</taxon>
        <taxon>Enterococcus</taxon>
    </lineage>
</organism>
<dbReference type="InterPro" id="IPR046004">
    <property type="entry name" value="DUF5960"/>
</dbReference>